<feature type="compositionally biased region" description="Polar residues" evidence="9">
    <location>
        <begin position="1"/>
        <end position="11"/>
    </location>
</feature>
<keyword evidence="8" id="KW-0902">Two-component regulatory system</keyword>
<evidence type="ECO:0000256" key="5">
    <source>
        <dbReference type="ARBA" id="ARBA00022741"/>
    </source>
</evidence>
<sequence length="560" mass="59451">MATQQSQSDRSQAAPPLAALRRHRDPQAGAEAMRRIGWCEDLLAAARNAASSSAITRPTGDCSASIVQPLMSGRQLPDLRAALAARPAAETAGSPGDIERIAAAQLALIDTLLSGTDQTAAMLTDPGASAATHFWLHYYAGMAAFLFDQDGDAADHLETARRLDRDGKFAELAASDLDRANFCYFLVLAYSRSTARGSLPPRGAAHIRSARDRFEASAKLDPVNFRSKHLLLEAEAARLLGDTLRAQSLYERAAGAAAQAGMPHESALAHELAGDAYLEAGLPTPALGCFQAAVLSYRAWGAAGKAAMLERRVSSQIAGAADAATISSEAPPASNAGNFAAAIVHEINQPLAGIITHADASLRWLERDQPDVAEARAGLLNIREAARRAAAIIRSLRALVKHKRATLLPVALDEVVQDTLRLVADDLCSHRIQVVTHLCTNATVRADRVQLQQVVLNLITNAIHAMAGTDVARRQLVIQSALAGDGWVRLCVEDRGCGIPDAVQARIFEPFFTTKQAGMGVGLAICRSIAEAHGGSIEVWSTLGKGTTFEMRLPLAYPAD</sequence>
<accession>A0A418VF90</accession>
<keyword evidence="4" id="KW-0808">Transferase</keyword>
<dbReference type="EMBL" id="QYYD01000010">
    <property type="protein sequence ID" value="RJF74758.1"/>
    <property type="molecule type" value="Genomic_DNA"/>
</dbReference>
<feature type="domain" description="Histidine kinase" evidence="10">
    <location>
        <begin position="342"/>
        <end position="557"/>
    </location>
</feature>
<gene>
    <name evidence="11" type="ORF">D4Q52_11615</name>
</gene>
<dbReference type="InterPro" id="IPR004358">
    <property type="entry name" value="Sig_transdc_His_kin-like_C"/>
</dbReference>
<evidence type="ECO:0000256" key="3">
    <source>
        <dbReference type="ARBA" id="ARBA00022553"/>
    </source>
</evidence>
<dbReference type="SMART" id="SM00388">
    <property type="entry name" value="HisKA"/>
    <property type="match status" value="1"/>
</dbReference>
<dbReference type="Pfam" id="PF02518">
    <property type="entry name" value="HATPase_c"/>
    <property type="match status" value="1"/>
</dbReference>
<feature type="region of interest" description="Disordered" evidence="9">
    <location>
        <begin position="1"/>
        <end position="26"/>
    </location>
</feature>
<dbReference type="InterPro" id="IPR036890">
    <property type="entry name" value="HATPase_C_sf"/>
</dbReference>
<dbReference type="EC" id="2.7.13.3" evidence="2"/>
<dbReference type="SUPFAM" id="SSF47384">
    <property type="entry name" value="Homodimeric domain of signal transducing histidine kinase"/>
    <property type="match status" value="1"/>
</dbReference>
<comment type="caution">
    <text evidence="11">The sequence shown here is derived from an EMBL/GenBank/DDBJ whole genome shotgun (WGS) entry which is preliminary data.</text>
</comment>
<keyword evidence="5" id="KW-0547">Nucleotide-binding</keyword>
<evidence type="ECO:0000259" key="10">
    <source>
        <dbReference type="PROSITE" id="PS50109"/>
    </source>
</evidence>
<dbReference type="InterPro" id="IPR011990">
    <property type="entry name" value="TPR-like_helical_dom_sf"/>
</dbReference>
<dbReference type="InterPro" id="IPR003594">
    <property type="entry name" value="HATPase_dom"/>
</dbReference>
<evidence type="ECO:0000256" key="1">
    <source>
        <dbReference type="ARBA" id="ARBA00000085"/>
    </source>
</evidence>
<organism evidence="11 12">
    <name type="scientific">Rhodopseudomonas palustris</name>
    <dbReference type="NCBI Taxonomy" id="1076"/>
    <lineage>
        <taxon>Bacteria</taxon>
        <taxon>Pseudomonadati</taxon>
        <taxon>Pseudomonadota</taxon>
        <taxon>Alphaproteobacteria</taxon>
        <taxon>Hyphomicrobiales</taxon>
        <taxon>Nitrobacteraceae</taxon>
        <taxon>Rhodopseudomonas</taxon>
    </lineage>
</organism>
<proteinExistence type="predicted"/>
<dbReference type="AlphaFoldDB" id="A0A418VF90"/>
<evidence type="ECO:0000256" key="9">
    <source>
        <dbReference type="SAM" id="MobiDB-lite"/>
    </source>
</evidence>
<dbReference type="RefSeq" id="WP_119856712.1">
    <property type="nucleotide sequence ID" value="NZ_QYYD01000010.1"/>
</dbReference>
<evidence type="ECO:0000256" key="2">
    <source>
        <dbReference type="ARBA" id="ARBA00012438"/>
    </source>
</evidence>
<dbReference type="CDD" id="cd00082">
    <property type="entry name" value="HisKA"/>
    <property type="match status" value="1"/>
</dbReference>
<reference evidence="11 12" key="1">
    <citation type="submission" date="2018-09" db="EMBL/GenBank/DDBJ databases">
        <title>Draft genome sequence of Rhodopseudomonas palustris 2.1.18.</title>
        <authorList>
            <person name="Robertson S.L."/>
            <person name="Meyer T.E."/>
            <person name="Kyndt J.A."/>
        </authorList>
    </citation>
    <scope>NUCLEOTIDE SEQUENCE [LARGE SCALE GENOMIC DNA]</scope>
    <source>
        <strain evidence="11 12">2.1.18</strain>
    </source>
</reference>
<dbReference type="GO" id="GO:0005524">
    <property type="term" value="F:ATP binding"/>
    <property type="evidence" value="ECO:0007669"/>
    <property type="project" value="UniProtKB-KW"/>
</dbReference>
<dbReference type="SMART" id="SM00387">
    <property type="entry name" value="HATPase_c"/>
    <property type="match status" value="1"/>
</dbReference>
<dbReference type="OrthoDB" id="9789238at2"/>
<keyword evidence="3" id="KW-0597">Phosphoprotein</keyword>
<dbReference type="PANTHER" id="PTHR43065:SF10">
    <property type="entry name" value="PEROXIDE STRESS-ACTIVATED HISTIDINE KINASE MAK3"/>
    <property type="match status" value="1"/>
</dbReference>
<dbReference type="InterPro" id="IPR036097">
    <property type="entry name" value="HisK_dim/P_sf"/>
</dbReference>
<dbReference type="SUPFAM" id="SSF55874">
    <property type="entry name" value="ATPase domain of HSP90 chaperone/DNA topoisomerase II/histidine kinase"/>
    <property type="match status" value="1"/>
</dbReference>
<comment type="catalytic activity">
    <reaction evidence="1">
        <text>ATP + protein L-histidine = ADP + protein N-phospho-L-histidine.</text>
        <dbReference type="EC" id="2.7.13.3"/>
    </reaction>
</comment>
<dbReference type="PRINTS" id="PR00344">
    <property type="entry name" value="BCTRLSENSOR"/>
</dbReference>
<dbReference type="Pfam" id="PF00512">
    <property type="entry name" value="HisKA"/>
    <property type="match status" value="1"/>
</dbReference>
<dbReference type="InterPro" id="IPR003661">
    <property type="entry name" value="HisK_dim/P_dom"/>
</dbReference>
<dbReference type="InterPro" id="IPR005467">
    <property type="entry name" value="His_kinase_dom"/>
</dbReference>
<evidence type="ECO:0000256" key="7">
    <source>
        <dbReference type="ARBA" id="ARBA00022840"/>
    </source>
</evidence>
<dbReference type="Gene3D" id="1.10.287.130">
    <property type="match status" value="1"/>
</dbReference>
<dbReference type="Proteomes" id="UP000285523">
    <property type="component" value="Unassembled WGS sequence"/>
</dbReference>
<protein>
    <recommendedName>
        <fullName evidence="2">histidine kinase</fullName>
        <ecNumber evidence="2">2.7.13.3</ecNumber>
    </recommendedName>
</protein>
<dbReference type="Gene3D" id="3.30.565.10">
    <property type="entry name" value="Histidine kinase-like ATPase, C-terminal domain"/>
    <property type="match status" value="1"/>
</dbReference>
<keyword evidence="7" id="KW-0067">ATP-binding</keyword>
<evidence type="ECO:0000313" key="11">
    <source>
        <dbReference type="EMBL" id="RJF74758.1"/>
    </source>
</evidence>
<name>A0A418VF90_RHOPL</name>
<keyword evidence="6 11" id="KW-0418">Kinase</keyword>
<dbReference type="PANTHER" id="PTHR43065">
    <property type="entry name" value="SENSOR HISTIDINE KINASE"/>
    <property type="match status" value="1"/>
</dbReference>
<evidence type="ECO:0000313" key="12">
    <source>
        <dbReference type="Proteomes" id="UP000285523"/>
    </source>
</evidence>
<evidence type="ECO:0000256" key="4">
    <source>
        <dbReference type="ARBA" id="ARBA00022679"/>
    </source>
</evidence>
<dbReference type="PROSITE" id="PS50109">
    <property type="entry name" value="HIS_KIN"/>
    <property type="match status" value="1"/>
</dbReference>
<dbReference type="GO" id="GO:0000155">
    <property type="term" value="F:phosphorelay sensor kinase activity"/>
    <property type="evidence" value="ECO:0007669"/>
    <property type="project" value="InterPro"/>
</dbReference>
<evidence type="ECO:0000256" key="6">
    <source>
        <dbReference type="ARBA" id="ARBA00022777"/>
    </source>
</evidence>
<dbReference type="SUPFAM" id="SSF48452">
    <property type="entry name" value="TPR-like"/>
    <property type="match status" value="1"/>
</dbReference>
<evidence type="ECO:0000256" key="8">
    <source>
        <dbReference type="ARBA" id="ARBA00023012"/>
    </source>
</evidence>